<dbReference type="InterPro" id="IPR011698">
    <property type="entry name" value="GATase_3"/>
</dbReference>
<proteinExistence type="inferred from homology"/>
<dbReference type="Pfam" id="PF07685">
    <property type="entry name" value="GATase_3"/>
    <property type="match status" value="1"/>
</dbReference>
<keyword evidence="2" id="KW-0436">Ligase</keyword>
<dbReference type="GO" id="GO:0009252">
    <property type="term" value="P:peptidoglycan biosynthetic process"/>
    <property type="evidence" value="ECO:0007669"/>
    <property type="project" value="UniProtKB-UniRule"/>
</dbReference>
<evidence type="ECO:0000313" key="4">
    <source>
        <dbReference type="EMBL" id="MCY3052717.1"/>
    </source>
</evidence>
<keyword evidence="2" id="KW-0133">Cell shape</keyword>
<comment type="subunit">
    <text evidence="2">Forms a heterodimer with MurT.</text>
</comment>
<dbReference type="PANTHER" id="PTHR21343:SF9">
    <property type="entry name" value="LIPID II ISOGLUTAMINYL SYNTHASE (GLUTAMINE-HYDROLYZING) SUBUNIT GATD"/>
    <property type="match status" value="1"/>
</dbReference>
<reference evidence="5 6" key="1">
    <citation type="submission" date="2020-12" db="EMBL/GenBank/DDBJ databases">
        <title>FDA dAtabase for Regulatory Grade micrObial Sequences (FDA-ARGOS): Supporting development and validation of Infectious Disease Dx tests.</title>
        <authorList>
            <person name="Sproer C."/>
            <person name="Gronow S."/>
            <person name="Severitt S."/>
            <person name="Schroder I."/>
            <person name="Tallon L."/>
            <person name="Sadzewicz L."/>
            <person name="Zhao X."/>
            <person name="Boylan J."/>
            <person name="Ott S."/>
            <person name="Bowen H."/>
            <person name="Vavikolanu K."/>
            <person name="Mehta A."/>
            <person name="Aluvathingal J."/>
            <person name="Nadendla S."/>
            <person name="Lowell S."/>
            <person name="Myers T."/>
            <person name="Yan Y."/>
            <person name="Sichtig H."/>
        </authorList>
    </citation>
    <scope>NUCLEOTIDE SEQUENCE [LARGE SCALE GENOMIC DNA]</scope>
    <source>
        <strain evidence="5 6">FDAARGOS_911</strain>
    </source>
</reference>
<dbReference type="GO" id="GO:0004359">
    <property type="term" value="F:glutaminase activity"/>
    <property type="evidence" value="ECO:0007669"/>
    <property type="project" value="UniProtKB-UniRule"/>
</dbReference>
<comment type="function">
    <text evidence="2">The lipid II isoglutaminyl synthase complex catalyzes the formation of alpha-D-isoglutamine in the cell wall lipid II stem peptide. The GatD subunit catalyzes the hydrolysis of glutamine to glutamate and ammonia. The resulting ammonia molecule is channeled to the active site of MurT.</text>
</comment>
<dbReference type="Gene3D" id="3.40.50.880">
    <property type="match status" value="1"/>
</dbReference>
<accession>A0A120I9Q4</accession>
<reference evidence="4" key="2">
    <citation type="submission" date="2022-09" db="EMBL/GenBank/DDBJ databases">
        <title>Aerococcus urinae taxonomy study.</title>
        <authorList>
            <person name="Christensen J."/>
            <person name="Senneby E."/>
        </authorList>
    </citation>
    <scope>NUCLEOTIDE SEQUENCE</scope>
    <source>
        <strain evidence="4">NLD-066-U95</strain>
    </source>
</reference>
<dbReference type="GO" id="GO:0008360">
    <property type="term" value="P:regulation of cell shape"/>
    <property type="evidence" value="ECO:0007669"/>
    <property type="project" value="UniProtKB-KW"/>
</dbReference>
<dbReference type="PROSITE" id="PS51274">
    <property type="entry name" value="GATASE_COBBQ"/>
    <property type="match status" value="1"/>
</dbReference>
<keyword evidence="2" id="KW-0378">Hydrolase</keyword>
<keyword evidence="1 2" id="KW-0315">Glutamine amidotransferase</keyword>
<evidence type="ECO:0000313" key="5">
    <source>
        <dbReference type="EMBL" id="QPS01024.1"/>
    </source>
</evidence>
<organism evidence="5 6">
    <name type="scientific">Aerococcus urinae</name>
    <dbReference type="NCBI Taxonomy" id="1376"/>
    <lineage>
        <taxon>Bacteria</taxon>
        <taxon>Bacillati</taxon>
        <taxon>Bacillota</taxon>
        <taxon>Bacilli</taxon>
        <taxon>Lactobacillales</taxon>
        <taxon>Aerococcaceae</taxon>
        <taxon>Aerococcus</taxon>
    </lineage>
</organism>
<evidence type="ECO:0000256" key="2">
    <source>
        <dbReference type="HAMAP-Rule" id="MF_02213"/>
    </source>
</evidence>
<protein>
    <recommendedName>
        <fullName evidence="2">Lipid II isoglutaminyl synthase (glutamine-hydrolyzing) subunit GatD</fullName>
        <ecNumber evidence="2">6.3.5.13</ecNumber>
    </recommendedName>
    <alternativeName>
        <fullName evidence="2">Lipid II isoglutaminyl synthase glutaminase subunit</fullName>
        <ecNumber evidence="2">3.5.1.2</ecNumber>
    </alternativeName>
</protein>
<dbReference type="GO" id="GO:0071555">
    <property type="term" value="P:cell wall organization"/>
    <property type="evidence" value="ECO:0007669"/>
    <property type="project" value="UniProtKB-KW"/>
</dbReference>
<dbReference type="SUPFAM" id="SSF52317">
    <property type="entry name" value="Class I glutamine amidotransferase-like"/>
    <property type="match status" value="1"/>
</dbReference>
<dbReference type="EMBL" id="JAOTML010000001">
    <property type="protein sequence ID" value="MCY3052717.1"/>
    <property type="molecule type" value="Genomic_DNA"/>
</dbReference>
<dbReference type="GO" id="GO:0009236">
    <property type="term" value="P:cobalamin biosynthetic process"/>
    <property type="evidence" value="ECO:0007669"/>
    <property type="project" value="InterPro"/>
</dbReference>
<feature type="active site" description="Nucleophile" evidence="2">
    <location>
        <position position="93"/>
    </location>
</feature>
<sequence length="215" mass="24329">MIFRIGHLYGNLMNTYGDNGNLLMLQYLAKEKGLQVEKEIISIDDCLDSDRYDFIFFGGGQDYEQSVVSRDLKNKKAALLDYIEANKVLLGICGGYQLLGNYYQTTNGEEYPGIGAIDFYTKSYPERLIGTTKMHCDRFDEDYVGYENHAGRTYLASGVEPLGRMIEGYGNNDEDQVEGVIYKNTFGSYFHGPLLVNNPHLAERLIDLAIDQKAH</sequence>
<comment type="pathway">
    <text evidence="2">Cell wall biogenesis; peptidoglycan biosynthesis.</text>
</comment>
<dbReference type="EC" id="3.5.1.2" evidence="2"/>
<evidence type="ECO:0000313" key="6">
    <source>
        <dbReference type="Proteomes" id="UP000594771"/>
    </source>
</evidence>
<evidence type="ECO:0000259" key="3">
    <source>
        <dbReference type="Pfam" id="PF07685"/>
    </source>
</evidence>
<dbReference type="OrthoDB" id="9782045at2"/>
<dbReference type="AlphaFoldDB" id="A0A120I9Q4"/>
<dbReference type="Proteomes" id="UP000594771">
    <property type="component" value="Chromosome"/>
</dbReference>
<dbReference type="GO" id="GO:0140282">
    <property type="term" value="F:carbon-nitrogen ligase activity on lipid II"/>
    <property type="evidence" value="ECO:0007669"/>
    <property type="project" value="UniProtKB-UniRule"/>
</dbReference>
<dbReference type="EC" id="6.3.5.13" evidence="2"/>
<comment type="similarity">
    <text evidence="2">Belongs to the CobB/CobQ family. GatD subfamily.</text>
</comment>
<dbReference type="GeneID" id="35767916"/>
<evidence type="ECO:0000313" key="7">
    <source>
        <dbReference type="Proteomes" id="UP001069145"/>
    </source>
</evidence>
<dbReference type="InterPro" id="IPR029062">
    <property type="entry name" value="Class_I_gatase-like"/>
</dbReference>
<keyword evidence="2" id="KW-0961">Cell wall biogenesis/degradation</keyword>
<evidence type="ECO:0000256" key="1">
    <source>
        <dbReference type="ARBA" id="ARBA00022962"/>
    </source>
</evidence>
<dbReference type="Proteomes" id="UP001069145">
    <property type="component" value="Unassembled WGS sequence"/>
</dbReference>
<keyword evidence="7" id="KW-1185">Reference proteome</keyword>
<dbReference type="PANTHER" id="PTHR21343">
    <property type="entry name" value="DETHIOBIOTIN SYNTHETASE"/>
    <property type="match status" value="1"/>
</dbReference>
<dbReference type="KEGG" id="aun:AWM73_03645"/>
<dbReference type="EMBL" id="CP065662">
    <property type="protein sequence ID" value="QPS01024.1"/>
    <property type="molecule type" value="Genomic_DNA"/>
</dbReference>
<dbReference type="InterPro" id="IPR043702">
    <property type="entry name" value="Lipid_II_synth_GatD"/>
</dbReference>
<keyword evidence="2" id="KW-0573">Peptidoglycan synthesis</keyword>
<dbReference type="HAMAP" id="MF_02213">
    <property type="entry name" value="Lipid_II_synth_GatD"/>
    <property type="match status" value="1"/>
</dbReference>
<name>A0A120I9Q4_9LACT</name>
<feature type="domain" description="CobB/CobQ-like glutamine amidotransferase" evidence="3">
    <location>
        <begin position="4"/>
        <end position="197"/>
    </location>
</feature>
<feature type="active site" evidence="2">
    <location>
        <position position="191"/>
    </location>
</feature>
<dbReference type="RefSeq" id="WP_060778117.1">
    <property type="nucleotide sequence ID" value="NZ_CAJHLF010000010.1"/>
</dbReference>
<comment type="catalytic activity">
    <reaction evidence="2">
        <text>L-glutamine + H2O = L-glutamate + NH4(+)</text>
        <dbReference type="Rhea" id="RHEA:15889"/>
        <dbReference type="ChEBI" id="CHEBI:15377"/>
        <dbReference type="ChEBI" id="CHEBI:28938"/>
        <dbReference type="ChEBI" id="CHEBI:29985"/>
        <dbReference type="ChEBI" id="CHEBI:58359"/>
        <dbReference type="EC" id="3.5.1.2"/>
    </reaction>
</comment>
<dbReference type="CDD" id="cd01750">
    <property type="entry name" value="GATase1_CobQ"/>
    <property type="match status" value="1"/>
</dbReference>
<dbReference type="UniPathway" id="UPA00219"/>
<dbReference type="InterPro" id="IPR033949">
    <property type="entry name" value="CobQ_GATase1"/>
</dbReference>
<gene>
    <name evidence="2" type="primary">gatD</name>
    <name evidence="5" type="ORF">I6G68_06410</name>
    <name evidence="4" type="ORF">ODY43_01680</name>
</gene>
<feature type="binding site" evidence="2">
    <location>
        <position position="127"/>
    </location>
    <ligand>
        <name>substrate</name>
    </ligand>
</feature>
<comment type="catalytic activity">
    <reaction evidence="2">
        <text>beta-D-GlcNAc-(1-&gt;4)-Mur2Ac(oyl-L-Ala-gamma-D-Glu-L-Lys-D-Ala-D-Ala)-di-trans,octa-cis-undecaprenyl diphosphate + L-glutamine + ATP + H2O = beta-D-GlcNAc-(1-&gt;4)-Mur2Ac(oyl-L-Ala-D-isoglutaminyl-L-Lys-D-Ala-D-Ala)-di-trans,octa-cis-undecaprenyl diphosphate + L-glutamate + ADP + phosphate + H(+)</text>
        <dbReference type="Rhea" id="RHEA:57928"/>
        <dbReference type="ChEBI" id="CHEBI:15377"/>
        <dbReference type="ChEBI" id="CHEBI:15378"/>
        <dbReference type="ChEBI" id="CHEBI:29985"/>
        <dbReference type="ChEBI" id="CHEBI:30616"/>
        <dbReference type="ChEBI" id="CHEBI:43474"/>
        <dbReference type="ChEBI" id="CHEBI:58359"/>
        <dbReference type="ChEBI" id="CHEBI:60033"/>
        <dbReference type="ChEBI" id="CHEBI:62233"/>
        <dbReference type="ChEBI" id="CHEBI:456216"/>
        <dbReference type="EC" id="6.3.5.13"/>
    </reaction>
</comment>